<feature type="chain" id="PRO_5046542954" description="Carboxypeptidase regulatory-like domain-containing protein" evidence="2">
    <location>
        <begin position="24"/>
        <end position="133"/>
    </location>
</feature>
<evidence type="ECO:0000313" key="3">
    <source>
        <dbReference type="EMBL" id="MBM3115506.1"/>
    </source>
</evidence>
<sequence length="133" mass="14045">MTRVQGAFSIGFLAVLLAGSVWAEALPVQTQGNVSYVSGGVGDEEVAALRAVQGSYNLHLLFVGSNGHYLSGTRVVVKNAKSEAVLDAESTGPYFYAKLPAGRYSVSASNDGQTQTRSLQLGTKGGKQTTFRW</sequence>
<feature type="signal peptide" evidence="2">
    <location>
        <begin position="1"/>
        <end position="23"/>
    </location>
</feature>
<accession>A0ABS2BKK0</accession>
<evidence type="ECO:0000256" key="1">
    <source>
        <dbReference type="SAM" id="MobiDB-lite"/>
    </source>
</evidence>
<comment type="caution">
    <text evidence="3">The sequence shown here is derived from an EMBL/GenBank/DDBJ whole genome shotgun (WGS) entry which is preliminary data.</text>
</comment>
<dbReference type="Proteomes" id="UP000809431">
    <property type="component" value="Unassembled WGS sequence"/>
</dbReference>
<feature type="region of interest" description="Disordered" evidence="1">
    <location>
        <begin position="108"/>
        <end position="133"/>
    </location>
</feature>
<evidence type="ECO:0008006" key="5">
    <source>
        <dbReference type="Google" id="ProtNLM"/>
    </source>
</evidence>
<dbReference type="RefSeq" id="WP_203537170.1">
    <property type="nucleotide sequence ID" value="NZ_JAESND010000002.1"/>
</dbReference>
<organism evidence="3 4">
    <name type="scientific">Jeongeupia naejangsanensis</name>
    <dbReference type="NCBI Taxonomy" id="613195"/>
    <lineage>
        <taxon>Bacteria</taxon>
        <taxon>Pseudomonadati</taxon>
        <taxon>Pseudomonadota</taxon>
        <taxon>Betaproteobacteria</taxon>
        <taxon>Neisseriales</taxon>
        <taxon>Chitinibacteraceae</taxon>
        <taxon>Jeongeupia</taxon>
    </lineage>
</organism>
<keyword evidence="2" id="KW-0732">Signal</keyword>
<evidence type="ECO:0000313" key="4">
    <source>
        <dbReference type="Proteomes" id="UP000809431"/>
    </source>
</evidence>
<evidence type="ECO:0000256" key="2">
    <source>
        <dbReference type="SAM" id="SignalP"/>
    </source>
</evidence>
<keyword evidence="4" id="KW-1185">Reference proteome</keyword>
<protein>
    <recommendedName>
        <fullName evidence="5">Carboxypeptidase regulatory-like domain-containing protein</fullName>
    </recommendedName>
</protein>
<reference evidence="3 4" key="1">
    <citation type="submission" date="2021-01" db="EMBL/GenBank/DDBJ databases">
        <title>Draft Genome Sequence and Polyhydroxyalkanoate Biosynthetic Potential of Jeongeupia naejangsanensis Type Strain DSM 24253.</title>
        <authorList>
            <person name="Turrini P."/>
            <person name="Artuso I."/>
            <person name="Lugli G.A."/>
            <person name="Frangipani E."/>
            <person name="Ventura M."/>
            <person name="Visca P."/>
        </authorList>
    </citation>
    <scope>NUCLEOTIDE SEQUENCE [LARGE SCALE GENOMIC DNA]</scope>
    <source>
        <strain evidence="3 4">DSM 24253</strain>
    </source>
</reference>
<dbReference type="EMBL" id="JAESND010000002">
    <property type="protein sequence ID" value="MBM3115506.1"/>
    <property type="molecule type" value="Genomic_DNA"/>
</dbReference>
<proteinExistence type="predicted"/>
<gene>
    <name evidence="3" type="ORF">JMJ54_06685</name>
</gene>
<name>A0ABS2BKK0_9NEIS</name>